<evidence type="ECO:0000313" key="2">
    <source>
        <dbReference type="Proteomes" id="UP000240934"/>
    </source>
</evidence>
<dbReference type="InterPro" id="IPR022607">
    <property type="entry name" value="Phage_T4_Gp53_baseplate_wedge"/>
</dbReference>
<dbReference type="Pfam" id="PF11246">
    <property type="entry name" value="Phage_gp53"/>
    <property type="match status" value="1"/>
</dbReference>
<dbReference type="EMBL" id="MG250483">
    <property type="protein sequence ID" value="AUE22727.1"/>
    <property type="molecule type" value="Genomic_DNA"/>
</dbReference>
<reference evidence="1 2" key="1">
    <citation type="submission" date="2017-10" db="EMBL/GenBank/DDBJ databases">
        <title>Antibacterial composition for extension of chilled fish shelf life and decreasing of risk of food-borne infections, bacteriophage strains for its preparation.</title>
        <authorList>
            <person name="Zulkarneev E.R."/>
            <person name="Aleshkin A.V."/>
            <person name="Rubalsky O.V."/>
            <person name="Kiseleva I.A."/>
            <person name="Rubalskii E.O."/>
            <person name="Lebedev S.N."/>
        </authorList>
    </citation>
    <scope>NUCLEOTIDE SEQUENCE [LARGE SCALE GENOMIC DNA]</scope>
</reference>
<sequence>MLMQFFDPINYNGIPTANIFKSYGKYFNEVAGSFVLRRYFVTGDPRPELLAHRLYGNSSYYWILLMLNNIYDPFHGWIKSQEQVYSSAAQKYKNLPDKENTVLYHVDSDGKRYYRMKEFPVGSKNWYDIGDTLHRFVQHTGALAPVSAIEHELNENENKRNIFILSPADLQTFLDMLTRRMERVRRGS</sequence>
<name>A0A2H4YEX3_9CAUD</name>
<proteinExistence type="predicted"/>
<accession>A0A2H4YEX3</accession>
<protein>
    <submittedName>
        <fullName evidence="1">Baseplate wedge subunit</fullName>
    </submittedName>
</protein>
<gene>
    <name evidence="1" type="ORF">Ah1_00209</name>
</gene>
<evidence type="ECO:0000313" key="1">
    <source>
        <dbReference type="EMBL" id="AUE22727.1"/>
    </source>
</evidence>
<keyword evidence="2" id="KW-1185">Reference proteome</keyword>
<dbReference type="Proteomes" id="UP000240934">
    <property type="component" value="Segment"/>
</dbReference>
<organism evidence="1 2">
    <name type="scientific">Aeromonas phage Ah1</name>
    <dbReference type="NCBI Taxonomy" id="2053701"/>
    <lineage>
        <taxon>Viruses</taxon>
        <taxon>Duplodnaviria</taxon>
        <taxon>Heunggongvirae</taxon>
        <taxon>Uroviricota</taxon>
        <taxon>Caudoviricetes</taxon>
        <taxon>Pantevenvirales</taxon>
        <taxon>Straboviridae</taxon>
        <taxon>Cinqassovirus</taxon>
        <taxon>Cinqassovirus ah1</taxon>
    </lineage>
</organism>